<evidence type="ECO:0000256" key="2">
    <source>
        <dbReference type="PIRSR" id="PIRSR601310-3"/>
    </source>
</evidence>
<dbReference type="InterPro" id="IPR039384">
    <property type="entry name" value="HINT"/>
</dbReference>
<dbReference type="GO" id="GO:0009117">
    <property type="term" value="P:nucleotide metabolic process"/>
    <property type="evidence" value="ECO:0007669"/>
    <property type="project" value="TreeGrafter"/>
</dbReference>
<feature type="short sequence motif" description="Histidine triad motif" evidence="2 3">
    <location>
        <begin position="95"/>
        <end position="99"/>
    </location>
</feature>
<feature type="domain" description="HIT" evidence="4">
    <location>
        <begin position="3"/>
        <end position="115"/>
    </location>
</feature>
<comment type="caution">
    <text evidence="5">The sequence shown here is derived from an EMBL/GenBank/DDBJ whole genome shotgun (WGS) entry which is preliminary data.</text>
</comment>
<dbReference type="PROSITE" id="PS00892">
    <property type="entry name" value="HIT_1"/>
    <property type="match status" value="1"/>
</dbReference>
<evidence type="ECO:0000313" key="5">
    <source>
        <dbReference type="EMBL" id="RPF58336.1"/>
    </source>
</evidence>
<evidence type="ECO:0000259" key="4">
    <source>
        <dbReference type="PROSITE" id="PS51084"/>
    </source>
</evidence>
<organism evidence="5 6">
    <name type="scientific">Abyssicoccus albus</name>
    <dbReference type="NCBI Taxonomy" id="1817405"/>
    <lineage>
        <taxon>Bacteria</taxon>
        <taxon>Bacillati</taxon>
        <taxon>Bacillota</taxon>
        <taxon>Bacilli</taxon>
        <taxon>Bacillales</taxon>
        <taxon>Abyssicoccaceae</taxon>
    </lineage>
</organism>
<feature type="active site" description="Tele-AMP-histidine intermediate" evidence="1">
    <location>
        <position position="97"/>
    </location>
</feature>
<dbReference type="AlphaFoldDB" id="A0A3N5BKD9"/>
<dbReference type="PROSITE" id="PS51084">
    <property type="entry name" value="HIT_2"/>
    <property type="match status" value="1"/>
</dbReference>
<name>A0A3N5BKD9_9BACL</name>
<evidence type="ECO:0000313" key="6">
    <source>
        <dbReference type="Proteomes" id="UP000277108"/>
    </source>
</evidence>
<gene>
    <name evidence="5" type="ORF">EDD62_0982</name>
</gene>
<dbReference type="SUPFAM" id="SSF54197">
    <property type="entry name" value="HIT-like"/>
    <property type="match status" value="1"/>
</dbReference>
<reference evidence="5 6" key="1">
    <citation type="submission" date="2018-11" db="EMBL/GenBank/DDBJ databases">
        <title>Genomic Encyclopedia of Type Strains, Phase IV (KMG-IV): sequencing the most valuable type-strain genomes for metagenomic binning, comparative biology and taxonomic classification.</title>
        <authorList>
            <person name="Goeker M."/>
        </authorList>
    </citation>
    <scope>NUCLEOTIDE SEQUENCE [LARGE SCALE GENOMIC DNA]</scope>
    <source>
        <strain evidence="5 6">DSM 29158</strain>
    </source>
</reference>
<keyword evidence="6" id="KW-1185">Reference proteome</keyword>
<dbReference type="Proteomes" id="UP000277108">
    <property type="component" value="Unassembled WGS sequence"/>
</dbReference>
<dbReference type="Gene3D" id="3.30.428.10">
    <property type="entry name" value="HIT-like"/>
    <property type="match status" value="1"/>
</dbReference>
<protein>
    <submittedName>
        <fullName evidence="5">Histidine triad (HIT) family protein</fullName>
    </submittedName>
</protein>
<dbReference type="InterPro" id="IPR036265">
    <property type="entry name" value="HIT-like_sf"/>
</dbReference>
<dbReference type="GO" id="GO:0003824">
    <property type="term" value="F:catalytic activity"/>
    <property type="evidence" value="ECO:0007669"/>
    <property type="project" value="InterPro"/>
</dbReference>
<dbReference type="RefSeq" id="WP_123807748.1">
    <property type="nucleotide sequence ID" value="NZ_RKRK01000002.1"/>
</dbReference>
<dbReference type="InterPro" id="IPR011146">
    <property type="entry name" value="HIT-like"/>
</dbReference>
<proteinExistence type="predicted"/>
<dbReference type="EMBL" id="RKRK01000002">
    <property type="protein sequence ID" value="RPF58336.1"/>
    <property type="molecule type" value="Genomic_DNA"/>
</dbReference>
<dbReference type="CDD" id="cd01277">
    <property type="entry name" value="HINT_subgroup"/>
    <property type="match status" value="1"/>
</dbReference>
<dbReference type="PANTHER" id="PTHR46648:SF1">
    <property type="entry name" value="ADENOSINE 5'-MONOPHOSPHORAMIDASE HNT1"/>
    <property type="match status" value="1"/>
</dbReference>
<dbReference type="InterPro" id="IPR001310">
    <property type="entry name" value="Histidine_triad_HIT"/>
</dbReference>
<evidence type="ECO:0000256" key="1">
    <source>
        <dbReference type="PIRSR" id="PIRSR601310-1"/>
    </source>
</evidence>
<dbReference type="PANTHER" id="PTHR46648">
    <property type="entry name" value="HIT FAMILY PROTEIN 1"/>
    <property type="match status" value="1"/>
</dbReference>
<dbReference type="OrthoDB" id="9784774at2"/>
<dbReference type="Pfam" id="PF01230">
    <property type="entry name" value="HIT"/>
    <property type="match status" value="1"/>
</dbReference>
<accession>A0A3N5BKD9</accession>
<evidence type="ECO:0000256" key="3">
    <source>
        <dbReference type="PROSITE-ProRule" id="PRU00464"/>
    </source>
</evidence>
<sequence>MCIFCQIINGEIPSKKIYEDEYTYAFLDIEPVSLGHTLIIPKVHAETIYDLSAEDMKNFSQSIPKVAKHLKETLNCDGLNILQNNGEYALQSVFHVHFHLIPRYSEQFDGFDPQFETPSDTDPLLSDEIHQKLMIQD</sequence>
<dbReference type="PRINTS" id="PR00332">
    <property type="entry name" value="HISTRIAD"/>
</dbReference>
<dbReference type="InterPro" id="IPR019808">
    <property type="entry name" value="Histidine_triad_CS"/>
</dbReference>